<evidence type="ECO:0000313" key="3">
    <source>
        <dbReference type="Proteomes" id="UP000285710"/>
    </source>
</evidence>
<evidence type="ECO:0000313" key="2">
    <source>
        <dbReference type="EMBL" id="RWR14248.1"/>
    </source>
</evidence>
<accession>A0A443J118</accession>
<evidence type="ECO:0000256" key="1">
    <source>
        <dbReference type="SAM" id="MobiDB-lite"/>
    </source>
</evidence>
<dbReference type="EMBL" id="SAUW01000003">
    <property type="protein sequence ID" value="RWR14248.1"/>
    <property type="molecule type" value="Genomic_DNA"/>
</dbReference>
<proteinExistence type="predicted"/>
<dbReference type="RefSeq" id="WP_128268822.1">
    <property type="nucleotide sequence ID" value="NZ_SAUW01000003.1"/>
</dbReference>
<reference evidence="2 3" key="1">
    <citation type="submission" date="2019-01" db="EMBL/GenBank/DDBJ databases">
        <title>Sinorhodobacter populi sp. nov. isolated from the symptomatic bark tissue of Populus euramericana canker.</title>
        <authorList>
            <person name="Xu G."/>
        </authorList>
    </citation>
    <scope>NUCLEOTIDE SEQUENCE [LARGE SCALE GENOMIC DNA]</scope>
    <source>
        <strain evidence="2 3">2D-5</strain>
    </source>
</reference>
<comment type="caution">
    <text evidence="2">The sequence shown here is derived from an EMBL/GenBank/DDBJ whole genome shotgun (WGS) entry which is preliminary data.</text>
</comment>
<reference evidence="2 3" key="2">
    <citation type="submission" date="2019-01" db="EMBL/GenBank/DDBJ databases">
        <authorList>
            <person name="Li Y."/>
        </authorList>
    </citation>
    <scope>NUCLEOTIDE SEQUENCE [LARGE SCALE GENOMIC DNA]</scope>
    <source>
        <strain evidence="2 3">2D-5</strain>
    </source>
</reference>
<dbReference type="Proteomes" id="UP000285710">
    <property type="component" value="Unassembled WGS sequence"/>
</dbReference>
<feature type="region of interest" description="Disordered" evidence="1">
    <location>
        <begin position="198"/>
        <end position="226"/>
    </location>
</feature>
<name>A0A443J118_9RHOB</name>
<sequence length="374" mass="39796">MTNQPLTARIEVFRPGTFKPMEGEPITYSAADLRAIADAYDPETAPAPIVVGHPDTDAPAFGWVDHFDYDAQSERLFANLHEIEPQFADLVKAGRFKKVSMAFFAPKQSHNPVPGTWYPKHVGFLGAAAPAVSGLKNAKFAAGEAVTFTAAFGNPAAAQTASILRSLRDFFIDLYGIEDADKALPSWNIEWLGDLGRDPPPDPAYSEGATPPVNPPQPEKEPVVTTQPDPAFAAREADLARREAAIAEREAATVHAGNVAFAEGLVQDGRLLPTLKDQVVALLDGVPATETIRFAEGDALSPTAAIRKILEAAPKIVSFGETDLPAGPGTDSPAKFAADGKSVDPEGLAVHNKALEYQRQHAGTAYLDAVRAVS</sequence>
<dbReference type="AlphaFoldDB" id="A0A443J118"/>
<keyword evidence="3" id="KW-1185">Reference proteome</keyword>
<organism evidence="2 3">
    <name type="scientific">Paenirhodobacter populi</name>
    <dbReference type="NCBI Taxonomy" id="2306993"/>
    <lineage>
        <taxon>Bacteria</taxon>
        <taxon>Pseudomonadati</taxon>
        <taxon>Pseudomonadota</taxon>
        <taxon>Alphaproteobacteria</taxon>
        <taxon>Rhodobacterales</taxon>
        <taxon>Rhodobacter group</taxon>
        <taxon>Paenirhodobacter</taxon>
    </lineage>
</organism>
<gene>
    <name evidence="2" type="ORF">D2T33_03250</name>
</gene>
<protein>
    <recommendedName>
        <fullName evidence="4">Peptidase</fullName>
    </recommendedName>
</protein>
<evidence type="ECO:0008006" key="4">
    <source>
        <dbReference type="Google" id="ProtNLM"/>
    </source>
</evidence>